<reference evidence="2 3" key="1">
    <citation type="submission" date="2016-11" db="EMBL/GenBank/DDBJ databases">
        <authorList>
            <person name="Jaros S."/>
            <person name="Januszkiewicz K."/>
            <person name="Wedrychowicz H."/>
        </authorList>
    </citation>
    <scope>NUCLEOTIDE SEQUENCE [LARGE SCALE GENOMIC DNA]</scope>
    <source>
        <strain evidence="2 3">GAS499</strain>
    </source>
</reference>
<name>A0A1M7FG83_9BRAD</name>
<gene>
    <name evidence="2" type="ORF">SAMN05444159_7493</name>
</gene>
<feature type="chain" id="PRO_5012568079" evidence="1">
    <location>
        <begin position="20"/>
        <end position="74"/>
    </location>
</feature>
<protein>
    <submittedName>
        <fullName evidence="2">Uncharacterized protein</fullName>
    </submittedName>
</protein>
<accession>A0A1M7FG83</accession>
<keyword evidence="1" id="KW-0732">Signal</keyword>
<dbReference type="AlphaFoldDB" id="A0A1M7FG83"/>
<evidence type="ECO:0000313" key="3">
    <source>
        <dbReference type="Proteomes" id="UP000189935"/>
    </source>
</evidence>
<feature type="signal peptide" evidence="1">
    <location>
        <begin position="1"/>
        <end position="19"/>
    </location>
</feature>
<organism evidence="2 3">
    <name type="scientific">Bradyrhizobium lablabi</name>
    <dbReference type="NCBI Taxonomy" id="722472"/>
    <lineage>
        <taxon>Bacteria</taxon>
        <taxon>Pseudomonadati</taxon>
        <taxon>Pseudomonadota</taxon>
        <taxon>Alphaproteobacteria</taxon>
        <taxon>Hyphomicrobiales</taxon>
        <taxon>Nitrobacteraceae</taxon>
        <taxon>Bradyrhizobium</taxon>
    </lineage>
</organism>
<proteinExistence type="predicted"/>
<sequence>MRSVLALGLLITLCASADAATVHRPNPLARAHQRVTVRPSQRVTPRTTTFAIPGWTDEQTRYWLDNASRGSHEG</sequence>
<evidence type="ECO:0000313" key="2">
    <source>
        <dbReference type="EMBL" id="SHM03084.1"/>
    </source>
</evidence>
<dbReference type="Proteomes" id="UP000189935">
    <property type="component" value="Chromosome I"/>
</dbReference>
<evidence type="ECO:0000256" key="1">
    <source>
        <dbReference type="SAM" id="SignalP"/>
    </source>
</evidence>
<dbReference type="EMBL" id="LT670844">
    <property type="protein sequence ID" value="SHM03084.1"/>
    <property type="molecule type" value="Genomic_DNA"/>
</dbReference>